<dbReference type="GeneID" id="108876031"/>
<dbReference type="AlphaFoldDB" id="A0AAJ7LDR6"/>
<accession>A0AAJ7LDR6</accession>
<feature type="compositionally biased region" description="Polar residues" evidence="1">
    <location>
        <begin position="32"/>
        <end position="43"/>
    </location>
</feature>
<feature type="compositionally biased region" description="Polar residues" evidence="1">
    <location>
        <begin position="167"/>
        <end position="186"/>
    </location>
</feature>
<organism evidence="2 3">
    <name type="scientific">Lates calcarifer</name>
    <name type="common">Barramundi</name>
    <name type="synonym">Holocentrus calcarifer</name>
    <dbReference type="NCBI Taxonomy" id="8187"/>
    <lineage>
        <taxon>Eukaryota</taxon>
        <taxon>Metazoa</taxon>
        <taxon>Chordata</taxon>
        <taxon>Craniata</taxon>
        <taxon>Vertebrata</taxon>
        <taxon>Euteleostomi</taxon>
        <taxon>Actinopterygii</taxon>
        <taxon>Neopterygii</taxon>
        <taxon>Teleostei</taxon>
        <taxon>Neoteleostei</taxon>
        <taxon>Acanthomorphata</taxon>
        <taxon>Carangaria</taxon>
        <taxon>Carangaria incertae sedis</taxon>
        <taxon>Centropomidae</taxon>
        <taxon>Lates</taxon>
    </lineage>
</organism>
<feature type="region of interest" description="Disordered" evidence="1">
    <location>
        <begin position="1"/>
        <end position="45"/>
    </location>
</feature>
<gene>
    <name evidence="3" type="primary">LOC108876031</name>
</gene>
<proteinExistence type="predicted"/>
<name>A0AAJ7LDR6_LATCA</name>
<evidence type="ECO:0000313" key="3">
    <source>
        <dbReference type="RefSeq" id="XP_018520816.1"/>
    </source>
</evidence>
<reference evidence="3" key="1">
    <citation type="submission" date="2025-08" db="UniProtKB">
        <authorList>
            <consortium name="RefSeq"/>
        </authorList>
    </citation>
    <scope>IDENTIFICATION</scope>
    <source>
        <tissue evidence="3">Brain</tissue>
    </source>
</reference>
<evidence type="ECO:0000313" key="2">
    <source>
        <dbReference type="Proteomes" id="UP000694890"/>
    </source>
</evidence>
<dbReference type="RefSeq" id="XP_018520816.1">
    <property type="nucleotide sequence ID" value="XM_018665300.2"/>
</dbReference>
<feature type="region of interest" description="Disordered" evidence="1">
    <location>
        <begin position="129"/>
        <end position="186"/>
    </location>
</feature>
<dbReference type="Proteomes" id="UP000694890">
    <property type="component" value="Linkage group LG21"/>
</dbReference>
<sequence length="425" mass="46860">MDKPGSESFQSYETSASERFKDELKDEPTGGKCSTSSELQPSLYSHKEQKRRLGLVNSRFCYQSNLKWLQIRTCGQRLCGLLPFVNCQLDTATTLELTARYMSYLKETLPPDTLSKVNKAVEEKVSGLWKNKQRPQKKRRAVRLKRNTSHRAKPAIKKSTEDHVSRRCTQQKNCEQENQPSLTETNPLTMDQIFPTAEGLATVHAPPILLDKSSVPRGQMLPVCQDQFLSASFQSVENNWMNLTSVFMNPTSTAFTSAVVSCPLPQMGLGPPLNHMLWDVPPGLVDVGALASVNFGPAYIPPEQTETNFVLSPGDQSQIDSPLAGLTDSVSAVDFTHQPLVPLFQSVASSSEDLTPESGNQPVPDALCESRVLQESDLHSSSPLTDSSQDVSPFWLDLLLDTNGNLSFPDANLVNIVLSPYTGTN</sequence>
<feature type="compositionally biased region" description="Basic residues" evidence="1">
    <location>
        <begin position="131"/>
        <end position="156"/>
    </location>
</feature>
<evidence type="ECO:0000256" key="1">
    <source>
        <dbReference type="SAM" id="MobiDB-lite"/>
    </source>
</evidence>
<protein>
    <submittedName>
        <fullName evidence="3">Uncharacterized protein LOC108876031</fullName>
    </submittedName>
</protein>
<dbReference type="KEGG" id="lcf:108876031"/>
<feature type="compositionally biased region" description="Basic and acidic residues" evidence="1">
    <location>
        <begin position="16"/>
        <end position="29"/>
    </location>
</feature>